<dbReference type="InterPro" id="IPR027417">
    <property type="entry name" value="P-loop_NTPase"/>
</dbReference>
<feature type="domain" description="Novel STAND NTPase 5" evidence="3">
    <location>
        <begin position="185"/>
        <end position="297"/>
    </location>
</feature>
<dbReference type="EMBL" id="AJJH01000157">
    <property type="protein sequence ID" value="EID75338.1"/>
    <property type="molecule type" value="Genomic_DNA"/>
</dbReference>
<accession>I0WG22</accession>
<dbReference type="InterPro" id="IPR057574">
    <property type="entry name" value="nSTAND_NTPase5_dom"/>
</dbReference>
<name>I0WG22_RHOOP</name>
<dbReference type="GO" id="GO:0009307">
    <property type="term" value="P:DNA restriction-modification system"/>
    <property type="evidence" value="ECO:0007669"/>
    <property type="project" value="InterPro"/>
</dbReference>
<reference evidence="4 5" key="1">
    <citation type="journal article" date="2012" name="J. Bacteriol.">
        <title>Draft genome sequence of the nitrophenol-degrading actinomycete Rhodococcus imtechensis RKJ300.</title>
        <authorList>
            <person name="Vikram S."/>
            <person name="Kumar S."/>
            <person name="Subramanian S."/>
            <person name="Raghava G.P."/>
        </authorList>
    </citation>
    <scope>NUCLEOTIDE SEQUENCE [LARGE SCALE GENOMIC DNA]</scope>
    <source>
        <strain evidence="4 5">RKJ300</strain>
    </source>
</reference>
<feature type="region of interest" description="Disordered" evidence="1">
    <location>
        <begin position="869"/>
        <end position="888"/>
    </location>
</feature>
<dbReference type="InterPro" id="IPR007560">
    <property type="entry name" value="Restrct_endonuc_IV_Mrr"/>
</dbReference>
<dbReference type="GO" id="GO:0003677">
    <property type="term" value="F:DNA binding"/>
    <property type="evidence" value="ECO:0007669"/>
    <property type="project" value="InterPro"/>
</dbReference>
<gene>
    <name evidence="4" type="ORF">W59_28101</name>
</gene>
<dbReference type="GO" id="GO:0004519">
    <property type="term" value="F:endonuclease activity"/>
    <property type="evidence" value="ECO:0007669"/>
    <property type="project" value="InterPro"/>
</dbReference>
<feature type="domain" description="Restriction endonuclease type IV Mrr" evidence="2">
    <location>
        <begin position="5"/>
        <end position="123"/>
    </location>
</feature>
<evidence type="ECO:0000256" key="1">
    <source>
        <dbReference type="SAM" id="MobiDB-lite"/>
    </source>
</evidence>
<comment type="caution">
    <text evidence="4">The sequence shown here is derived from an EMBL/GenBank/DDBJ whole genome shotgun (WGS) entry which is preliminary data.</text>
</comment>
<dbReference type="Pfam" id="PF25199">
    <property type="entry name" value="nSTAND_NTPase5"/>
    <property type="match status" value="1"/>
</dbReference>
<dbReference type="Proteomes" id="UP000006447">
    <property type="component" value="Unassembled WGS sequence"/>
</dbReference>
<dbReference type="SUPFAM" id="SSF52540">
    <property type="entry name" value="P-loop containing nucleoside triphosphate hydrolases"/>
    <property type="match status" value="1"/>
</dbReference>
<evidence type="ECO:0000313" key="5">
    <source>
        <dbReference type="Proteomes" id="UP000006447"/>
    </source>
</evidence>
<dbReference type="InterPro" id="IPR016024">
    <property type="entry name" value="ARM-type_fold"/>
</dbReference>
<sequence>MPTPELTWQEFEDFTERLLTAHRFCSDDVVHVTRVERWGRPGDKQHGVDFEGSFSDGASAAWQCKQQKKLTPEQVDAVVAKCTFQADRYFLTFSGQASPAARTRIKTHDKWELLDQRGLQRLLDDLPLQQRRHVVDATWGLATRKRLLRSPGEDAFLRPEDAAAVRTDPARILNDGGPLIGRVSELEGLVDSLRQSSPGVVILSGPGGRGKSRLLLEALTMLQALRPEVPVLYLSPGRRLDRDALHELPYAPAVIAIDDAHHTLASISLILTYAQQVAGTQLVFAIRDTHIDTLRGTLAEARFNQPGSISLGSLTRGEAHKLITSLAADLDLNFPLTEHLVDQTTHSPHIAVLALNLAQSGKLSGPLPLSNELRQEVLSRYQEVQTEAIGNFSTDVVHRTLATYSALGPFTADTHTSVAPELAAFCEQSLIEHLRLLAQLEIRGVLLRNDSVVRVVPDVLADQILEREAIIAGHDTSFVTEVWNRFNTESFPRLVNTLAELDWRLRHQGLPTVFGPIWNELSAEVLQTDLDGTSHALHKLRSLARTQAGRVVVLLDSIRGRLESDLIASDCVATNRVLTRGWIDHRTRQRFGLKPITDQEIESLLARLYGLCAQADSAHLEAALDGLWAIRCRREPRDRSSSEITTAVAAMANLGEISDASIAPRIVNRVRAWSLDKATPDFADPTFPLKPLLVKEGKRSVQTKSTELSLSSYQLPADTLRPIRDSAREVLRQVAEHPSLLRVGPALELLAAALRQPSGFFGRTVPREAVLAWEGDDLATIEVLGEIAEVTPSPVVRRKVRELVSWSAERATSIRVRYAALSLVTRLDQTPGDDLAELLLNEYRFRIPSQRGHTLPTFDDFAQTVAQSKRRAAGDKDETDSTVSDRTFDERERATSALLTRTVRTLLADDDVTNLLDQTTSVAEQVTQLRSTSPNLWALYHHIGAAHPHLLVEILAALASRPPSVLDNQLNILLNAWSQHDEPRLLTWLTEASTRRPALRLAIARAFDQYGWADRSSDYLAIYRSGWADPDVDVRRVFLESSHVLVRSSPADEIPRLLAADIPPDSATQILEYASGTDGISWAATLDESDATAIMMLGRRSGLESWAEQQLVQGIASSHPGLVLDQLDDENSHGNRLPDELPGLAEAISDHPDIFANWMRDRTSQPDVPRGQAVVALALATGISETQKNSITSLLGPVDTATVTALLELLSSTEIWPLQQPSLAKSFLQRADQLGQDISQKVLKAIEHASQLGSIFWSNGVSEDVNHALTLATKAAQDESDPRLEAIYTRQVHWLRKEAHDIADKYAQDTEF</sequence>
<dbReference type="Pfam" id="PF04471">
    <property type="entry name" value="Mrr_cat"/>
    <property type="match status" value="1"/>
</dbReference>
<proteinExistence type="predicted"/>
<dbReference type="SUPFAM" id="SSF48371">
    <property type="entry name" value="ARM repeat"/>
    <property type="match status" value="1"/>
</dbReference>
<evidence type="ECO:0000259" key="2">
    <source>
        <dbReference type="Pfam" id="PF04471"/>
    </source>
</evidence>
<organism evidence="4 5">
    <name type="scientific">Rhodococcus opacus RKJ300 = JCM 13270</name>
    <dbReference type="NCBI Taxonomy" id="1165867"/>
    <lineage>
        <taxon>Bacteria</taxon>
        <taxon>Bacillati</taxon>
        <taxon>Actinomycetota</taxon>
        <taxon>Actinomycetes</taxon>
        <taxon>Mycobacteriales</taxon>
        <taxon>Nocardiaceae</taxon>
        <taxon>Rhodococcus</taxon>
    </lineage>
</organism>
<evidence type="ECO:0000313" key="4">
    <source>
        <dbReference type="EMBL" id="EID75338.1"/>
    </source>
</evidence>
<evidence type="ECO:0000259" key="3">
    <source>
        <dbReference type="Pfam" id="PF25199"/>
    </source>
</evidence>
<protein>
    <submittedName>
        <fullName evidence="4">Adenylate/guanylate cyclase</fullName>
    </submittedName>
</protein>
<dbReference type="PATRIC" id="fig|1165867.3.peg.5752"/>